<evidence type="ECO:0000313" key="2">
    <source>
        <dbReference type="EMBL" id="CEG39036.1"/>
    </source>
</evidence>
<dbReference type="EMBL" id="CCYD01000349">
    <property type="protein sequence ID" value="CEG39036.1"/>
    <property type="molecule type" value="Genomic_DNA"/>
</dbReference>
<dbReference type="GeneID" id="36404156"/>
<accession>A0A0P1AET0</accession>
<dbReference type="Proteomes" id="UP000054928">
    <property type="component" value="Unassembled WGS sequence"/>
</dbReference>
<dbReference type="AlphaFoldDB" id="A0A0P1AET0"/>
<sequence>MYVSHFSTNATGSGSTHIDEGLKTTAGMISSNVGDSCTWYAAGKCSRPRTCYDCLNVKINSTVCAIMPNGMCMSLDNNLPILKREDKLYLSSKSTYCKVDDAACTACTTEWLADYSRSGTIQTSADCTGLDGCICLARCENPNWKTSILTDQCPHGKLQSTGRTPPQIGFALIVGIALGILLGIWALKLLVRCRERRWSRERSAPRTSHTHEPQTRPLLTLTGWKAFRQKWIEIEALKGANVAVLELQEQNSTPVDADIGRECISSYGIDSVAIL</sequence>
<evidence type="ECO:0000313" key="3">
    <source>
        <dbReference type="Proteomes" id="UP000054928"/>
    </source>
</evidence>
<feature type="transmembrane region" description="Helical" evidence="1">
    <location>
        <begin position="168"/>
        <end position="191"/>
    </location>
</feature>
<keyword evidence="3" id="KW-1185">Reference proteome</keyword>
<organism evidence="2 3">
    <name type="scientific">Plasmopara halstedii</name>
    <name type="common">Downy mildew of sunflower</name>
    <dbReference type="NCBI Taxonomy" id="4781"/>
    <lineage>
        <taxon>Eukaryota</taxon>
        <taxon>Sar</taxon>
        <taxon>Stramenopiles</taxon>
        <taxon>Oomycota</taxon>
        <taxon>Peronosporomycetes</taxon>
        <taxon>Peronosporales</taxon>
        <taxon>Peronosporaceae</taxon>
        <taxon>Plasmopara</taxon>
    </lineage>
</organism>
<proteinExistence type="predicted"/>
<evidence type="ECO:0000256" key="1">
    <source>
        <dbReference type="SAM" id="Phobius"/>
    </source>
</evidence>
<keyword evidence="1" id="KW-0472">Membrane</keyword>
<dbReference type="RefSeq" id="XP_024575405.1">
    <property type="nucleotide sequence ID" value="XM_024724539.1"/>
</dbReference>
<keyword evidence="1" id="KW-0812">Transmembrane</keyword>
<dbReference type="OMA" id="TSHTHEP"/>
<reference evidence="3" key="1">
    <citation type="submission" date="2014-09" db="EMBL/GenBank/DDBJ databases">
        <authorList>
            <person name="Sharma Rahul"/>
            <person name="Thines Marco"/>
        </authorList>
    </citation>
    <scope>NUCLEOTIDE SEQUENCE [LARGE SCALE GENOMIC DNA]</scope>
</reference>
<name>A0A0P1AET0_PLAHL</name>
<keyword evidence="1" id="KW-1133">Transmembrane helix</keyword>
<dbReference type="OrthoDB" id="114433at2759"/>
<protein>
    <submittedName>
        <fullName evidence="2">Uncharacterized protein</fullName>
    </submittedName>
</protein>